<keyword evidence="5" id="KW-0862">Zinc</keyword>
<feature type="domain" description="Toprim" evidence="13">
    <location>
        <begin position="2"/>
        <end position="140"/>
    </location>
</feature>
<dbReference type="PRINTS" id="PR00417">
    <property type="entry name" value="PRTPISMRASEI"/>
</dbReference>
<evidence type="ECO:0000313" key="15">
    <source>
        <dbReference type="EMBL" id="PNV57952.1"/>
    </source>
</evidence>
<dbReference type="InterPro" id="IPR013497">
    <property type="entry name" value="Topo_IA_cen"/>
</dbReference>
<dbReference type="PANTHER" id="PTHR11390:SF26">
    <property type="entry name" value="DNA TOPOISOMERASE 1"/>
    <property type="match status" value="1"/>
</dbReference>
<dbReference type="GO" id="GO:0003917">
    <property type="term" value="F:DNA topoisomerase type I (single strand cut, ATP-independent) activity"/>
    <property type="evidence" value="ECO:0007669"/>
    <property type="project" value="UniProtKB-EC"/>
</dbReference>
<dbReference type="InterPro" id="IPR006171">
    <property type="entry name" value="TOPRIM_dom"/>
</dbReference>
<dbReference type="Gene3D" id="3.40.50.140">
    <property type="match status" value="1"/>
</dbReference>
<evidence type="ECO:0000313" key="16">
    <source>
        <dbReference type="Proteomes" id="UP000236514"/>
    </source>
</evidence>
<dbReference type="Proteomes" id="UP000236514">
    <property type="component" value="Unassembled WGS sequence"/>
</dbReference>
<dbReference type="SMART" id="SM00493">
    <property type="entry name" value="TOPRIM"/>
    <property type="match status" value="1"/>
</dbReference>
<accession>A0A2K2TJ17</accession>
<keyword evidence="7" id="KW-0238">DNA-binding</keyword>
<dbReference type="InterPro" id="IPR000380">
    <property type="entry name" value="Topo_IA"/>
</dbReference>
<protein>
    <recommendedName>
        <fullName evidence="3">DNA topoisomerase</fullName>
        <ecNumber evidence="3">5.6.2.1</ecNumber>
    </recommendedName>
    <alternativeName>
        <fullName evidence="12">Omega-protein</fullName>
    </alternativeName>
    <alternativeName>
        <fullName evidence="11">Relaxing enzyme</fullName>
    </alternativeName>
    <alternativeName>
        <fullName evidence="9">Swivelase</fullName>
    </alternativeName>
    <alternativeName>
        <fullName evidence="10">Untwisting enzyme</fullName>
    </alternativeName>
</protein>
<dbReference type="SUPFAM" id="SSF56712">
    <property type="entry name" value="Prokaryotic type I DNA topoisomerase"/>
    <property type="match status" value="1"/>
</dbReference>
<dbReference type="PROSITE" id="PS50880">
    <property type="entry name" value="TOPRIM"/>
    <property type="match status" value="1"/>
</dbReference>
<keyword evidence="8 15" id="KW-0413">Isomerase</keyword>
<dbReference type="InterPro" id="IPR013824">
    <property type="entry name" value="Topo_IA_cen_sub1"/>
</dbReference>
<dbReference type="InterPro" id="IPR013826">
    <property type="entry name" value="Topo_IA_cen_sub3"/>
</dbReference>
<organism evidence="15 16">
    <name type="scientific">Limosilactobacillus fermentum</name>
    <name type="common">Lactobacillus fermentum</name>
    <dbReference type="NCBI Taxonomy" id="1613"/>
    <lineage>
        <taxon>Bacteria</taxon>
        <taxon>Bacillati</taxon>
        <taxon>Bacillota</taxon>
        <taxon>Bacilli</taxon>
        <taxon>Lactobacillales</taxon>
        <taxon>Lactobacillaceae</taxon>
        <taxon>Limosilactobacillus</taxon>
    </lineage>
</organism>
<dbReference type="GO" id="GO:0006265">
    <property type="term" value="P:DNA topological change"/>
    <property type="evidence" value="ECO:0007669"/>
    <property type="project" value="InterPro"/>
</dbReference>
<dbReference type="PANTHER" id="PTHR11390">
    <property type="entry name" value="PROKARYOTIC DNA TOPOISOMERASE"/>
    <property type="match status" value="1"/>
</dbReference>
<dbReference type="GO" id="GO:0046872">
    <property type="term" value="F:metal ion binding"/>
    <property type="evidence" value="ECO:0007669"/>
    <property type="project" value="UniProtKB-KW"/>
</dbReference>
<keyword evidence="6" id="KW-0799">Topoisomerase</keyword>
<evidence type="ECO:0000256" key="1">
    <source>
        <dbReference type="ARBA" id="ARBA00000213"/>
    </source>
</evidence>
<evidence type="ECO:0000256" key="7">
    <source>
        <dbReference type="ARBA" id="ARBA00023125"/>
    </source>
</evidence>
<comment type="similarity">
    <text evidence="2">Belongs to the type IA topoisomerase family.</text>
</comment>
<evidence type="ECO:0000256" key="10">
    <source>
        <dbReference type="ARBA" id="ARBA00031985"/>
    </source>
</evidence>
<evidence type="ECO:0000256" key="8">
    <source>
        <dbReference type="ARBA" id="ARBA00023235"/>
    </source>
</evidence>
<evidence type="ECO:0000256" key="9">
    <source>
        <dbReference type="ARBA" id="ARBA00030003"/>
    </source>
</evidence>
<dbReference type="Gene3D" id="1.10.460.10">
    <property type="entry name" value="Topoisomerase I, domain 2"/>
    <property type="match status" value="1"/>
</dbReference>
<reference evidence="15 16" key="1">
    <citation type="submission" date="2018-01" db="EMBL/GenBank/DDBJ databases">
        <title>Draft genome sequence of the feruloyl esterase-producing strain Lactobacillus fermentum CRL 1446, isolated from artisanal goat milk cheese.</title>
        <authorList>
            <person name="Abeijon Mukdsi M.C."/>
            <person name="Saavedra L."/>
            <person name="Gauffin Cano M.P."/>
            <person name="Hebert E.M."/>
            <person name="Medina R.B."/>
        </authorList>
    </citation>
    <scope>NUCLEOTIDE SEQUENCE [LARGE SCALE GENOMIC DNA]</scope>
    <source>
        <strain evidence="15 16">CRL 1446</strain>
    </source>
</reference>
<name>A0A2K2TJ17_LIMFE</name>
<dbReference type="RefSeq" id="WP_103205452.1">
    <property type="nucleotide sequence ID" value="NZ_OKQY01000020.1"/>
</dbReference>
<evidence type="ECO:0000256" key="2">
    <source>
        <dbReference type="ARBA" id="ARBA00009446"/>
    </source>
</evidence>
<comment type="catalytic activity">
    <reaction evidence="1">
        <text>ATP-independent breakage of single-stranded DNA, followed by passage and rejoining.</text>
        <dbReference type="EC" id="5.6.2.1"/>
    </reaction>
</comment>
<dbReference type="EMBL" id="POTQ01000009">
    <property type="protein sequence ID" value="PNV57952.1"/>
    <property type="molecule type" value="Genomic_DNA"/>
</dbReference>
<proteinExistence type="inferred from homology"/>
<dbReference type="SMART" id="SM00436">
    <property type="entry name" value="TOP1Bc"/>
    <property type="match status" value="1"/>
</dbReference>
<dbReference type="CDD" id="cd01028">
    <property type="entry name" value="TOPRIM_TopoIA"/>
    <property type="match status" value="1"/>
</dbReference>
<dbReference type="InterPro" id="IPR003601">
    <property type="entry name" value="Topo_IA_2"/>
</dbReference>
<dbReference type="Pfam" id="PF01751">
    <property type="entry name" value="Toprim"/>
    <property type="match status" value="1"/>
</dbReference>
<evidence type="ECO:0000259" key="14">
    <source>
        <dbReference type="PROSITE" id="PS52039"/>
    </source>
</evidence>
<gene>
    <name evidence="15" type="ORF">C1Y38_05625</name>
</gene>
<dbReference type="Gene3D" id="2.70.20.10">
    <property type="entry name" value="Topoisomerase I, domain 3"/>
    <property type="match status" value="1"/>
</dbReference>
<dbReference type="GO" id="GO:0003677">
    <property type="term" value="F:DNA binding"/>
    <property type="evidence" value="ECO:0007669"/>
    <property type="project" value="UniProtKB-KW"/>
</dbReference>
<dbReference type="Gene3D" id="1.10.290.10">
    <property type="entry name" value="Topoisomerase I, domain 4"/>
    <property type="match status" value="1"/>
</dbReference>
<evidence type="ECO:0000256" key="6">
    <source>
        <dbReference type="ARBA" id="ARBA00023029"/>
    </source>
</evidence>
<evidence type="ECO:0000256" key="3">
    <source>
        <dbReference type="ARBA" id="ARBA00012891"/>
    </source>
</evidence>
<comment type="caution">
    <text evidence="15">The sequence shown here is derived from an EMBL/GenBank/DDBJ whole genome shotgun (WGS) entry which is preliminary data.</text>
</comment>
<dbReference type="SMART" id="SM00437">
    <property type="entry name" value="TOP1Ac"/>
    <property type="match status" value="1"/>
</dbReference>
<dbReference type="InterPro" id="IPR023406">
    <property type="entry name" value="Topo_IA_AS"/>
</dbReference>
<dbReference type="AlphaFoldDB" id="A0A2K2TJ17"/>
<evidence type="ECO:0000256" key="12">
    <source>
        <dbReference type="ARBA" id="ARBA00032877"/>
    </source>
</evidence>
<feature type="domain" description="Topo IA-type catalytic" evidence="14">
    <location>
        <begin position="159"/>
        <end position="591"/>
    </location>
</feature>
<dbReference type="InterPro" id="IPR003602">
    <property type="entry name" value="Topo_IA_DNA-bd_dom"/>
</dbReference>
<dbReference type="PROSITE" id="PS52039">
    <property type="entry name" value="TOPO_IA_2"/>
    <property type="match status" value="1"/>
</dbReference>
<dbReference type="GO" id="GO:0006310">
    <property type="term" value="P:DNA recombination"/>
    <property type="evidence" value="ECO:0007669"/>
    <property type="project" value="TreeGrafter"/>
</dbReference>
<evidence type="ECO:0000256" key="5">
    <source>
        <dbReference type="ARBA" id="ARBA00022833"/>
    </source>
</evidence>
<dbReference type="InterPro" id="IPR013825">
    <property type="entry name" value="Topo_IA_cen_sub2"/>
</dbReference>
<dbReference type="InterPro" id="IPR023405">
    <property type="entry name" value="Topo_IA_core_domain"/>
</dbReference>
<sequence>MDYLILTEKNSAFNKYEEALGGRSGMYEGKSYQLVHARGHLLELEEPAKQVSPALKEQYQSWDPADMPWNVSDLRWRKATIDSGAKQLLNTIGSLSKEAKAIMIATDNDPSGEGELLAWEVINAIGWQGQVLRIYPVDESAPEIKKAMAKPKDVTNQQKDGDYLKAYARQRWDYLSMQLARLSTSYARAAGYRSVPLLSQGRLKSPILAFINDREEAIANYVKKPFFEVKFKDNNDHVYARKVEKDDDQPAFRHSDKADAEDELAAQLSEPGTVEVTKQEEKRQAPNGLLDLAKLDAVLSKQGFSSKLIQATYQTLYEADYVSYPRTEDRVMTTEQFNQLVDNREAIAQLVGVDPDKLTHLEARAKLVRDQNVAHGANRPGSKVPSDLNELTQVVKGAQAGKCAIEIYRLLAMSALSILGEDYVYVAVEARIKEHPEFTTKFQQPKELNFKEVYVDGDLPKDQLDAGTTALAEVMEGANPKPSKPTKTWLFKKLASVGKYGLGTGATQQSTVAQLTDPKSRMYYLKDTRGTLSLTPNGKMTALMGKGTMIADPEVTKDLFADMDAVGRFKKNPNEVLKTSEAVITHDMPILEANVAKLSQVAKVEDQPREKREITFQGRTGKLSLDYGDHHFTDEEVDQLLAGESITINVNGHPMTGKLAWKTYKGYDFPGFQTEQADWQRQITFKGKTYDVNKKWGTHNFTDAEWTKLEAGKEITFEYKSKDITGKLIFKKMDNGSTKLAFVPSFDPNYTK</sequence>
<keyword evidence="4" id="KW-0479">Metal-binding</keyword>
<evidence type="ECO:0000256" key="11">
    <source>
        <dbReference type="ARBA" id="ARBA00032235"/>
    </source>
</evidence>
<dbReference type="Pfam" id="PF01131">
    <property type="entry name" value="Topoisom_bac"/>
    <property type="match status" value="1"/>
</dbReference>
<dbReference type="EC" id="5.6.2.1" evidence="3"/>
<dbReference type="GO" id="GO:0006281">
    <property type="term" value="P:DNA repair"/>
    <property type="evidence" value="ECO:0007669"/>
    <property type="project" value="TreeGrafter"/>
</dbReference>
<evidence type="ECO:0000259" key="13">
    <source>
        <dbReference type="PROSITE" id="PS50880"/>
    </source>
</evidence>
<dbReference type="PROSITE" id="PS00396">
    <property type="entry name" value="TOPO_IA_1"/>
    <property type="match status" value="1"/>
</dbReference>
<evidence type="ECO:0000256" key="4">
    <source>
        <dbReference type="ARBA" id="ARBA00022723"/>
    </source>
</evidence>